<evidence type="ECO:0000259" key="13">
    <source>
        <dbReference type="PROSITE" id="PS50923"/>
    </source>
</evidence>
<feature type="disulfide bond" evidence="6">
    <location>
        <begin position="2003"/>
        <end position="2013"/>
    </location>
</feature>
<dbReference type="PROSITE" id="PS50923">
    <property type="entry name" value="SUSHI"/>
    <property type="match status" value="3"/>
</dbReference>
<dbReference type="SUPFAM" id="SSF63825">
    <property type="entry name" value="YWTD domain"/>
    <property type="match status" value="1"/>
</dbReference>
<evidence type="ECO:0000259" key="12">
    <source>
        <dbReference type="PROSITE" id="PS50825"/>
    </source>
</evidence>
<dbReference type="FunFam" id="3.10.250.10:FF:000006">
    <property type="entry name" value="neurotrypsin isoform X2"/>
    <property type="match status" value="5"/>
</dbReference>
<evidence type="ECO:0000256" key="3">
    <source>
        <dbReference type="ARBA" id="ARBA00022737"/>
    </source>
</evidence>
<feature type="transmembrane region" description="Helical" evidence="10">
    <location>
        <begin position="3433"/>
        <end position="3455"/>
    </location>
</feature>
<evidence type="ECO:0000313" key="14">
    <source>
        <dbReference type="EnsemblMetazoa" id="G27980.1:cds"/>
    </source>
</evidence>
<dbReference type="PROSITE" id="PS50287">
    <property type="entry name" value="SRCR_2"/>
    <property type="match status" value="17"/>
</dbReference>
<sequence length="3485" mass="360531">MLTDRSYSKNSEIKVCKLFVIRSHDLQKKVELWVYLIKTRINCKLVIIRHIRRVAGTLINLSSHHVCPREKGRGLTSHKTIGRRKCHTYSAIPARALTRTNTMWINTLILLVALCLVCVLCQSTPTCDPPCKAGTETCVMLSRCTGKQCNMCAESSSIQVNKAASVQIPGMGQLQKQQLQMLLQAKMLQQQNQDPTNIATDATLIDPVTPPPNDWSTIFGGNTANTVNTANTGAAAGSNSFSMNDYFLSGYLFDGFGFERASRDEMFGKRLFQRHLRETSGTSTGSSTSFSSLASGGFSPGTLTGSGTGSLGSMSFNPNQFNSMMGQTSGGSFGNFGSGSGMGSGFGTTGSGSTSGFGSGSFSSSAGFGSGSSSSSMGTGFNAGSFGGSGSGTGSSTGSGFNTGSFGGSGSGSTETGFNAGSFGGSSSASGFGTGTGFNAGSFGGSGAASGFGTGSTTTGSGTSGNNGFNIATFGTGSSTGGMSGSFGTGSGAGVNGTSSMAGSGGFGSAGMTGGTSGSGSSSFGSTGGFGGSSASTSGSGFSSSGFGSSSASSSGSGFGSSGFGSSGASSGLSSGFGSSSGNSTLSKTPTSYSTSNGPGTGNGRFDYSNSFGSQSASTGFDAFSSNSLNKPGSGFIRPSLLEASFGSGMPKGGSFADGIKGYNADALVPGGDTGGTQGASSGISGAVSGAGSKIPTSNTGSSGGASKGDDGSTLSGFVGSFTGNKLGNVSGIGGFTSSGSGASGSGSGSTTGSASTFGNSGSSGSSSSSGFGSSGSSGFGSGGFGDGSGGFGSGGFGGASSSVGSSGSGSGGFGSGGFGGSSSGTSGGFGSGGFGGSSSSTGGFGSGGFGGSSSGSGSGSVGSGSGSSTAFGGGGDSFGGAFGSNTGGFDSGSGFSYTDGSMSKGVHDTHAGGGPLNLRILTAWCWMLCFIQTSTAQQLRIVSSSGTVGGLRGRLEVFYNNTWGTICDDHFDRNAATVACKMLGLYSSNNFVVARTSAYFGQGKGPIWLDDVTCTGNENSLLNCQVKPWGDQNCMHNEDVGVDCNAAMVANIPVRLVNGTNNMNGRVEVQINNTWGTICDDEWDDKAARVVCNIVAHQSTTAVPVGNAMFGSGRGPILLDDVKCLGNETGLGACDHKPFGVNNCDHTEDAGVFCLTGASNVQLRLAGGLNRYQGRVEIQVFGQWGTICDDSFDVREANVICRQLGFQRGGVVLTGSSYGGGRGPIWMDDLECLGNETSIQSCTRKPWGVNNCGHDEDVAVSCTPDNVPPVQIRLAGGPNSREGRVEVQYNGQWGTVCDDSWSNADAAVACRMLHLPFSGAVGVTKSPYGPGAGQILMDDVKCVGTESSLANCNFNGWGQNNCGHNEDAGVICQDTTTQMQIRLVDANGQSGGFQGRLEVNINNTWGTVCDDAFGTPEAVVVCKQLHFSGANATAKGSAFFGQGTGPIYLDDVNCAGTETGLQFCGHRGYGHSNCDHSEDVSVICKSGDNLPTRVRLVGGTTNNEGRVEVYHQGAWGTVCDDYFDTVAAQVVCKMLNLPWQGAQPRSKAFFGQGTGQILLDNVICRGNETNIEFCRHRPWGTSNCRHSEDVGVVCGSLSRVQIRLVNGSSTSNGRVEIYHNNTWGTVCDDSFNNNAAAVVCNMLGFQRGRSTAVSNARFGQGTGPILLDDVLCKGTETSILQCRSKGWYSNNCDHTEDVGVSCNTAQPQLRLVNGGSRYKGRVEINIAGMWGTICDDKFDANAAKVVCKTMGLPYQNALPATAAAFGQGTGNILLDNVVCQGNESSILDCRTNPVGTNDCEHSEDVGVICQSAPQSSNVQVRLTGGPSNQEGLLQVNYAGQWGTVCDDDFTDKAAKVVCNKLGLSYVKAVAVASATYKSPNTNYGPIWLDGTNCTGTETSIGLCGHNPWGTNDCDHTEDIGVACQTSQMLSMQVRLINGTSNSGRVEVYHNNQWGTICDDGWGIQEATVVCRMLGKPTGVVVPLANSYYGAGSGQIWVDDINCAGNETNLGSCAHKPWGVNDCDHTEDASVMCLNANPNPPPVSVRLVGGLTRSQGRVQVRYNGIWGSVCDDSWDNRDAQVICSMLGFSSSGARAINHIGTGSGPIWMDDVECTGSETNIGQCTFKGWGENNCDHSEDAGVVCVDSSVRPLQVRLVNGPSNKEGRVEVNYGGTWGTVCDDRWSNADAQVVCRMLGLPTDQATAYSRARYGQGPASQKIILDDVGCIGTETNLGQCNYTGLGLSNCDHTEDAGVSCLSGTINLQIRLRGGSNNQTEGRVEIFYNNTWGTVCDDYFGSQEAAVICRMLGLSSIGARAKTSAFYGQGNGPIWLDNLNCIGNESSLASCGSRGWGISNCRHSEDAGVICQGRERVTPVRLVGGSSRYEGRVEVFHGGQWGTVCDDVADYRAAQVICNQLGFPSTTAAVKGSAYFGAGTGQIWMDDLHCDGTELSLDTCHFRPWGTNNCGHNEDLSVICTAPSIPIRLVDPNGNPNQGRVEIQVNGTWGTVCDDMFDSKAAGVVCAMAGFRRTGAVAKPRSFFGRGSGQILLDDVHCVGSEKTLLQCSSKPLGTNNCDHDEDVGVICNTQTLPIRLVGGTANSGRVEIQYNNTWGTICDDYWTARGVNNAKVVCKMLGKPYSNAYGLSRAYFGQGTGQIWLDDLKCRGNESNIDSCPHRAYGSNNCRHTEDVGVVCTDTPRSTTPRPGRVTTTLATPAPGTTFIRLVNGPDAYQGRVEVYAFGQWGTICDDAFTNQNAGVLCQMLGYSSTGASFRGAASYGAGTGKIWLDNVNCTGSETSITQCRSNGWGAHNCGHNEDVGIVCSSGSYPDFFLLMTDTRNKSIYRMDLNSYSYEVVPLHNHDNPISIDFDSQNEDIYWTDVGSNQIRSASITGSNEKVVRQLGNSATPDGISVDPVSRLIFYTDTGYNVISLITIDGAYSKTIINQNLDEPRAIVTNPQTGVFYWTDWGTNARIESANYDGTGRRAIITTNIKWPNALAVDFQSNKMYWADGSTRLIEVANLDGSGRTTVSDQSRTRAHFFGIVLYQTTLYYTDWSQHSVMKVSTSQSSSPVAVGPATFGRLNDLHLYRSGVGFSGSNACTSGKGGCSHICLPGPGNVKKCACPDGLSLQPGGLTCGTAVPCQALQAPTNGMVTPAACTSSLSKPNTNCTVSCKSGYTLYGTSSLTCNANGQWNAGAAFIMCQDTQPPVLTCPKDQTVTADMGKQTATVQWTPPSATDNSGSNVAVLQEVTSPAILGVGAHVIKAVAFDSAGRSSSCSFTVTVNVLNCPALSPPVNGMILSPGCGNYYGATCQVGCMAGFNLQGGSATVTCQKNGNGAQWSPATSTLQCKAVSCPKIPVPQNGYITGCQPPYTVGSVCTQGCNASYVAFGNTIYRNCQSTGMWGGSMLTCQPYGGSPGMSGAQSGGGSSGSSVNSSAITAGAVIGAVLIVIIVVGAFLYTKRQQFAAAGSSRSYEMGGMSNPNYGTSDT</sequence>
<feature type="disulfide bond" evidence="6">
    <location>
        <begin position="1894"/>
        <end position="1904"/>
    </location>
</feature>
<organism evidence="14 15">
    <name type="scientific">Magallana gigas</name>
    <name type="common">Pacific oyster</name>
    <name type="synonym">Crassostrea gigas</name>
    <dbReference type="NCBI Taxonomy" id="29159"/>
    <lineage>
        <taxon>Eukaryota</taxon>
        <taxon>Metazoa</taxon>
        <taxon>Spiralia</taxon>
        <taxon>Lophotrochozoa</taxon>
        <taxon>Mollusca</taxon>
        <taxon>Bivalvia</taxon>
        <taxon>Autobranchia</taxon>
        <taxon>Pteriomorphia</taxon>
        <taxon>Ostreida</taxon>
        <taxon>Ostreoidea</taxon>
        <taxon>Ostreidae</taxon>
        <taxon>Magallana</taxon>
    </lineage>
</organism>
<feature type="domain" description="SRCR" evidence="11">
    <location>
        <begin position="2264"/>
        <end position="2366"/>
    </location>
</feature>
<evidence type="ECO:0008006" key="16">
    <source>
        <dbReference type="Google" id="ProtNLM"/>
    </source>
</evidence>
<feature type="repeat" description="LDL-receptor class B" evidence="8">
    <location>
        <begin position="3001"/>
        <end position="3045"/>
    </location>
</feature>
<feature type="disulfide bond" evidence="6">
    <location>
        <begin position="2113"/>
        <end position="2123"/>
    </location>
</feature>
<feature type="domain" description="SRCR" evidence="11">
    <location>
        <begin position="1273"/>
        <end position="1374"/>
    </location>
</feature>
<keyword evidence="5" id="KW-0325">Glycoprotein</keyword>
<feature type="domain" description="SRCR" evidence="11">
    <location>
        <begin position="2589"/>
        <end position="2692"/>
    </location>
</feature>
<dbReference type="InterPro" id="IPR000033">
    <property type="entry name" value="LDLR_classB_rpt"/>
</dbReference>
<dbReference type="InterPro" id="IPR003410">
    <property type="entry name" value="HYR_dom"/>
</dbReference>
<dbReference type="SUPFAM" id="SSF57535">
    <property type="entry name" value="Complement control module/SCR domain"/>
    <property type="match status" value="3"/>
</dbReference>
<dbReference type="Pfam" id="PF00084">
    <property type="entry name" value="Sushi"/>
    <property type="match status" value="3"/>
</dbReference>
<evidence type="ECO:0000256" key="9">
    <source>
        <dbReference type="SAM" id="MobiDB-lite"/>
    </source>
</evidence>
<feature type="disulfide bond" evidence="6">
    <location>
        <begin position="1233"/>
        <end position="1243"/>
    </location>
</feature>
<feature type="domain" description="SRCR" evidence="11">
    <location>
        <begin position="2045"/>
        <end position="2144"/>
    </location>
</feature>
<dbReference type="FunFam" id="3.10.250.10:FF:000011">
    <property type="entry name" value="Scavenger receptor class A member 5"/>
    <property type="match status" value="7"/>
</dbReference>
<dbReference type="EnsemblMetazoa" id="G27980.1">
    <property type="protein sequence ID" value="G27980.1:cds"/>
    <property type="gene ID" value="G27980"/>
</dbReference>
<comment type="caution">
    <text evidence="6">Lacks conserved residue(s) required for the propagation of feature annotation.</text>
</comment>
<protein>
    <recommendedName>
        <fullName evidence="16">Deleted in malignant brain tumors 1 protein</fullName>
    </recommendedName>
</protein>
<dbReference type="PROSITE" id="PS50825">
    <property type="entry name" value="HYR"/>
    <property type="match status" value="1"/>
</dbReference>
<dbReference type="SMART" id="SM00202">
    <property type="entry name" value="SR"/>
    <property type="match status" value="17"/>
</dbReference>
<evidence type="ECO:0000256" key="6">
    <source>
        <dbReference type="PROSITE-ProRule" id="PRU00196"/>
    </source>
</evidence>
<feature type="disulfide bond" evidence="6">
    <location>
        <begin position="1565"/>
        <end position="1575"/>
    </location>
</feature>
<feature type="disulfide bond" evidence="6">
    <location>
        <begin position="1455"/>
        <end position="1465"/>
    </location>
</feature>
<feature type="domain" description="SRCR" evidence="11">
    <location>
        <begin position="2719"/>
        <end position="2820"/>
    </location>
</feature>
<feature type="domain" description="SRCR" evidence="11">
    <location>
        <begin position="2374"/>
        <end position="2475"/>
    </location>
</feature>
<feature type="repeat" description="LDL-receptor class B" evidence="8">
    <location>
        <begin position="2957"/>
        <end position="3000"/>
    </location>
</feature>
<keyword evidence="2" id="KW-0732">Signal</keyword>
<feature type="disulfide bond" evidence="6">
    <location>
        <begin position="2552"/>
        <end position="2562"/>
    </location>
</feature>
<keyword evidence="10" id="KW-0812">Transmembrane</keyword>
<feature type="disulfide bond" evidence="6">
    <location>
        <begin position="2335"/>
        <end position="2345"/>
    </location>
</feature>
<feature type="transmembrane region" description="Helical" evidence="10">
    <location>
        <begin position="103"/>
        <end position="125"/>
    </location>
</feature>
<keyword evidence="10" id="KW-1133">Transmembrane helix</keyword>
<proteinExistence type="predicted"/>
<dbReference type="Gene3D" id="3.10.250.10">
    <property type="entry name" value="SRCR-like domain"/>
    <property type="match status" value="17"/>
</dbReference>
<feature type="disulfide bond" evidence="6">
    <location>
        <begin position="1673"/>
        <end position="1683"/>
    </location>
</feature>
<reference evidence="14" key="1">
    <citation type="submission" date="2022-08" db="UniProtKB">
        <authorList>
            <consortium name="EnsemblMetazoa"/>
        </authorList>
    </citation>
    <scope>IDENTIFICATION</scope>
    <source>
        <strain evidence="14">05x7-T-G4-1.051#20</strain>
    </source>
</reference>
<feature type="disulfide bond" evidence="6">
    <location>
        <begin position="2444"/>
        <end position="2454"/>
    </location>
</feature>
<dbReference type="Gene3D" id="2.120.10.30">
    <property type="entry name" value="TolB, C-terminal domain"/>
    <property type="match status" value="1"/>
</dbReference>
<keyword evidence="15" id="KW-1185">Reference proteome</keyword>
<dbReference type="InterPro" id="IPR001190">
    <property type="entry name" value="SRCR"/>
</dbReference>
<feature type="repeat" description="LDL-receptor class B" evidence="8">
    <location>
        <begin position="2870"/>
        <end position="2913"/>
    </location>
</feature>
<dbReference type="Pfam" id="PF00058">
    <property type="entry name" value="Ldl_recept_b"/>
    <property type="match status" value="1"/>
</dbReference>
<feature type="domain" description="SRCR" evidence="11">
    <location>
        <begin position="1055"/>
        <end position="1156"/>
    </location>
</feature>
<dbReference type="FunFam" id="2.120.10.30:FF:000241">
    <property type="entry name" value="Low-density lipoprotein receptor-related protein 6"/>
    <property type="match status" value="1"/>
</dbReference>
<dbReference type="Pfam" id="PF02494">
    <property type="entry name" value="HYR"/>
    <property type="match status" value="1"/>
</dbReference>
<dbReference type="InterPro" id="IPR011042">
    <property type="entry name" value="6-blade_b-propeller_TolB-like"/>
</dbReference>
<feature type="disulfide bond" evidence="6">
    <location>
        <begin position="2661"/>
        <end position="2671"/>
    </location>
</feature>
<feature type="region of interest" description="Disordered" evidence="9">
    <location>
        <begin position="578"/>
        <end position="609"/>
    </location>
</feature>
<feature type="disulfide bond" evidence="7">
    <location>
        <begin position="3350"/>
        <end position="3393"/>
    </location>
</feature>
<evidence type="ECO:0000259" key="11">
    <source>
        <dbReference type="PROSITE" id="PS50287"/>
    </source>
</evidence>
<feature type="domain" description="SRCR" evidence="11">
    <location>
        <begin position="1934"/>
        <end position="2034"/>
    </location>
</feature>
<keyword evidence="3" id="KW-0677">Repeat</keyword>
<feature type="domain" description="Sushi" evidence="13">
    <location>
        <begin position="3136"/>
        <end position="3200"/>
    </location>
</feature>
<feature type="domain" description="SRCR" evidence="11">
    <location>
        <begin position="1710"/>
        <end position="1811"/>
    </location>
</feature>
<feature type="region of interest" description="Disordered" evidence="9">
    <location>
        <begin position="674"/>
        <end position="711"/>
    </location>
</feature>
<dbReference type="SUPFAM" id="SSF56487">
    <property type="entry name" value="SRCR-like"/>
    <property type="match status" value="17"/>
</dbReference>
<dbReference type="Gene3D" id="2.10.70.10">
    <property type="entry name" value="Complement Module, domain 1"/>
    <property type="match status" value="3"/>
</dbReference>
<feature type="domain" description="Sushi" evidence="13">
    <location>
        <begin position="3282"/>
        <end position="3347"/>
    </location>
</feature>
<feature type="domain" description="SRCR" evidence="11">
    <location>
        <begin position="1821"/>
        <end position="1925"/>
    </location>
</feature>
<name>A0A8W8LGV2_MAGGI</name>
<evidence type="ECO:0000256" key="5">
    <source>
        <dbReference type="ARBA" id="ARBA00023180"/>
    </source>
</evidence>
<accession>A0A8W8LGV2</accession>
<feature type="domain" description="SRCR" evidence="11">
    <location>
        <begin position="1164"/>
        <end position="1264"/>
    </location>
</feature>
<dbReference type="FunFam" id="3.10.250.10:FF:000001">
    <property type="entry name" value="Lysyl oxidase 4 isoform X1"/>
    <property type="match status" value="4"/>
</dbReference>
<dbReference type="PROSITE" id="PS51120">
    <property type="entry name" value="LDLRB"/>
    <property type="match status" value="4"/>
</dbReference>
<evidence type="ECO:0000256" key="7">
    <source>
        <dbReference type="PROSITE-ProRule" id="PRU00302"/>
    </source>
</evidence>
<dbReference type="SUPFAM" id="SSF57196">
    <property type="entry name" value="EGF/Laminin"/>
    <property type="match status" value="1"/>
</dbReference>
<evidence type="ECO:0000256" key="1">
    <source>
        <dbReference type="ARBA" id="ARBA00022536"/>
    </source>
</evidence>
<feature type="disulfide bond" evidence="6">
    <location>
        <begin position="1015"/>
        <end position="1025"/>
    </location>
</feature>
<dbReference type="SMART" id="SM00135">
    <property type="entry name" value="LY"/>
    <property type="match status" value="4"/>
</dbReference>
<evidence type="ECO:0000256" key="2">
    <source>
        <dbReference type="ARBA" id="ARBA00022729"/>
    </source>
</evidence>
<dbReference type="GO" id="GO:0016020">
    <property type="term" value="C:membrane"/>
    <property type="evidence" value="ECO:0007669"/>
    <property type="project" value="InterPro"/>
</dbReference>
<feature type="disulfide bond" evidence="6">
    <location>
        <begin position="1343"/>
        <end position="1353"/>
    </location>
</feature>
<keyword evidence="7" id="KW-0768">Sushi</keyword>
<feature type="domain" description="SRCR" evidence="11">
    <location>
        <begin position="1382"/>
        <end position="1486"/>
    </location>
</feature>
<feature type="compositionally biased region" description="Low complexity" evidence="9">
    <location>
        <begin position="751"/>
        <end position="772"/>
    </location>
</feature>
<evidence type="ECO:0000256" key="10">
    <source>
        <dbReference type="SAM" id="Phobius"/>
    </source>
</evidence>
<feature type="disulfide bond" evidence="6">
    <location>
        <begin position="1125"/>
        <end position="1135"/>
    </location>
</feature>
<feature type="disulfide bond" evidence="6">
    <location>
        <begin position="1189"/>
        <end position="1253"/>
    </location>
</feature>
<feature type="compositionally biased region" description="Low complexity" evidence="9">
    <location>
        <begin position="679"/>
        <end position="693"/>
    </location>
</feature>
<feature type="disulfide bond" evidence="6">
    <location>
        <begin position="2789"/>
        <end position="2799"/>
    </location>
</feature>
<feature type="compositionally biased region" description="Gly residues" evidence="9">
    <location>
        <begin position="740"/>
        <end position="750"/>
    </location>
</feature>
<feature type="domain" description="SRCR" evidence="11">
    <location>
        <begin position="1495"/>
        <end position="1596"/>
    </location>
</feature>
<keyword evidence="4 6" id="KW-1015">Disulfide bond</keyword>
<dbReference type="SMART" id="SM00032">
    <property type="entry name" value="CCP"/>
    <property type="match status" value="3"/>
</dbReference>
<dbReference type="CDD" id="cd00033">
    <property type="entry name" value="CCP"/>
    <property type="match status" value="3"/>
</dbReference>
<dbReference type="Proteomes" id="UP000005408">
    <property type="component" value="Unassembled WGS sequence"/>
</dbReference>
<dbReference type="Pfam" id="PF00530">
    <property type="entry name" value="SRCR"/>
    <property type="match status" value="17"/>
</dbReference>
<feature type="domain" description="Sushi" evidence="13">
    <location>
        <begin position="3348"/>
        <end position="3408"/>
    </location>
</feature>
<keyword evidence="1" id="KW-0245">EGF-like domain</keyword>
<feature type="region of interest" description="Disordered" evidence="9">
    <location>
        <begin position="740"/>
        <end position="777"/>
    </location>
</feature>
<feature type="compositionally biased region" description="Polar residues" evidence="9">
    <location>
        <begin position="583"/>
        <end position="598"/>
    </location>
</feature>
<feature type="repeat" description="LDL-receptor class B" evidence="8">
    <location>
        <begin position="2914"/>
        <end position="2956"/>
    </location>
</feature>
<evidence type="ECO:0000256" key="8">
    <source>
        <dbReference type="PROSITE-ProRule" id="PRU00461"/>
    </source>
</evidence>
<feature type="domain" description="SRCR" evidence="11">
    <location>
        <begin position="2481"/>
        <end position="2583"/>
    </location>
</feature>
<dbReference type="InterPro" id="IPR000436">
    <property type="entry name" value="Sushi_SCR_CCP_dom"/>
</dbReference>
<evidence type="ECO:0000313" key="15">
    <source>
        <dbReference type="Proteomes" id="UP000005408"/>
    </source>
</evidence>
<feature type="domain" description="SRCR" evidence="11">
    <location>
        <begin position="2153"/>
        <end position="2256"/>
    </location>
</feature>
<feature type="disulfide bond" evidence="7">
    <location>
        <begin position="3284"/>
        <end position="3327"/>
    </location>
</feature>
<feature type="domain" description="SRCR" evidence="11">
    <location>
        <begin position="940"/>
        <end position="1046"/>
    </location>
</feature>
<dbReference type="PROSITE" id="PS00420">
    <property type="entry name" value="SRCR_1"/>
    <property type="match status" value="7"/>
</dbReference>
<dbReference type="PRINTS" id="PR00258">
    <property type="entry name" value="SPERACTRCPTR"/>
</dbReference>
<feature type="domain" description="HYR" evidence="12">
    <location>
        <begin position="3199"/>
        <end position="3281"/>
    </location>
</feature>
<dbReference type="PANTHER" id="PTHR19331">
    <property type="entry name" value="SCAVENGER RECEPTOR DOMAIN-CONTAINING"/>
    <property type="match status" value="1"/>
</dbReference>
<dbReference type="PANTHER" id="PTHR19331:SF465">
    <property type="entry name" value="EGG PEPTIDE SPERACT RECEPTOR"/>
    <property type="match status" value="1"/>
</dbReference>
<dbReference type="FunFam" id="3.10.250.10:FF:000026">
    <property type="entry name" value="Tequila, isoform D"/>
    <property type="match status" value="1"/>
</dbReference>
<feature type="domain" description="SRCR" evidence="11">
    <location>
        <begin position="1603"/>
        <end position="1704"/>
    </location>
</feature>
<dbReference type="InterPro" id="IPR035976">
    <property type="entry name" value="Sushi/SCR/CCP_sf"/>
</dbReference>
<keyword evidence="10" id="KW-0472">Membrane</keyword>
<feature type="disulfide bond" evidence="6">
    <location>
        <begin position="2225"/>
        <end position="2235"/>
    </location>
</feature>
<dbReference type="InterPro" id="IPR036772">
    <property type="entry name" value="SRCR-like_dom_sf"/>
</dbReference>
<feature type="disulfide bond" evidence="6">
    <location>
        <begin position="1202"/>
        <end position="1263"/>
    </location>
</feature>
<feature type="disulfide bond" evidence="6">
    <location>
        <begin position="1780"/>
        <end position="1790"/>
    </location>
</feature>
<evidence type="ECO:0000256" key="4">
    <source>
        <dbReference type="ARBA" id="ARBA00023157"/>
    </source>
</evidence>